<keyword evidence="1" id="KW-0472">Membrane</keyword>
<feature type="transmembrane region" description="Helical" evidence="1">
    <location>
        <begin position="64"/>
        <end position="84"/>
    </location>
</feature>
<feature type="transmembrane region" description="Helical" evidence="1">
    <location>
        <begin position="262"/>
        <end position="282"/>
    </location>
</feature>
<dbReference type="AlphaFoldDB" id="A0A096DCK1"/>
<name>A0A096DCK1_9BACT</name>
<dbReference type="RefSeq" id="WP_036862055.1">
    <property type="nucleotide sequence ID" value="NZ_JRNS01000106.1"/>
</dbReference>
<keyword evidence="1" id="KW-1133">Transmembrane helix</keyword>
<evidence type="ECO:0000256" key="1">
    <source>
        <dbReference type="SAM" id="Phobius"/>
    </source>
</evidence>
<feature type="transmembrane region" description="Helical" evidence="1">
    <location>
        <begin position="289"/>
        <end position="310"/>
    </location>
</feature>
<evidence type="ECO:0000313" key="3">
    <source>
        <dbReference type="Proteomes" id="UP000029578"/>
    </source>
</evidence>
<dbReference type="EMBL" id="JRNS01000106">
    <property type="protein sequence ID" value="KGF55224.1"/>
    <property type="molecule type" value="Genomic_DNA"/>
</dbReference>
<accession>A0A096DCK1</accession>
<keyword evidence="1" id="KW-0812">Transmembrane</keyword>
<protein>
    <submittedName>
        <fullName evidence="2">Membrane protein</fullName>
    </submittedName>
</protein>
<feature type="transmembrane region" description="Helical" evidence="1">
    <location>
        <begin position="116"/>
        <end position="144"/>
    </location>
</feature>
<dbReference type="Proteomes" id="UP000029578">
    <property type="component" value="Unassembled WGS sequence"/>
</dbReference>
<comment type="caution">
    <text evidence="2">The sequence shown here is derived from an EMBL/GenBank/DDBJ whole genome shotgun (WGS) entry which is preliminary data.</text>
</comment>
<sequence>MQQKRIQNRIAESRWTQAYVVSAAALVWVIVGIYNPSVIVPGICLLLSTYLMMELNNANALIRIYSRMVSCSFIVFATMAVFMFPSIQSAIIMLGFVGFYTFAFRCYQNTHAPGWTFYAFFCIGMASIVWVQTLFFLPVLWVIMRTNILSMSPRNFVASLLGIILPYWFYAGYLVVKGDITILINHFAKIAVFGEPFNLKFLNFSQALTLSFVLVCAVIGIVHFMNQKRNDNIRTRLFYQIFVTIDLLAIVFFFLQPQHYEALLSVMIVTTAPLIAHFFALTRTRITNWMFIILSYSAIIITLINLWNLLHNYL</sequence>
<gene>
    <name evidence="2" type="ORF">HMPREF0661_01605</name>
</gene>
<proteinExistence type="predicted"/>
<feature type="transmembrane region" description="Helical" evidence="1">
    <location>
        <begin position="20"/>
        <end position="52"/>
    </location>
</feature>
<organism evidence="2 3">
    <name type="scientific">Prevotella melaninogenica DNF00666</name>
    <dbReference type="NCBI Taxonomy" id="1401073"/>
    <lineage>
        <taxon>Bacteria</taxon>
        <taxon>Pseudomonadati</taxon>
        <taxon>Bacteroidota</taxon>
        <taxon>Bacteroidia</taxon>
        <taxon>Bacteroidales</taxon>
        <taxon>Prevotellaceae</taxon>
        <taxon>Prevotella</taxon>
    </lineage>
</organism>
<feature type="transmembrane region" description="Helical" evidence="1">
    <location>
        <begin position="156"/>
        <end position="176"/>
    </location>
</feature>
<evidence type="ECO:0000313" key="2">
    <source>
        <dbReference type="EMBL" id="KGF55224.1"/>
    </source>
</evidence>
<reference evidence="2 3" key="1">
    <citation type="submission" date="2014-07" db="EMBL/GenBank/DDBJ databases">
        <authorList>
            <person name="McCorrison J."/>
            <person name="Sanka R."/>
            <person name="Torralba M."/>
            <person name="Gillis M."/>
            <person name="Haft D.H."/>
            <person name="Methe B."/>
            <person name="Sutton G."/>
            <person name="Nelson K.E."/>
        </authorList>
    </citation>
    <scope>NUCLEOTIDE SEQUENCE [LARGE SCALE GENOMIC DNA]</scope>
    <source>
        <strain evidence="2 3">DNF00666</strain>
    </source>
</reference>
<feature type="transmembrane region" description="Helical" evidence="1">
    <location>
        <begin position="204"/>
        <end position="225"/>
    </location>
</feature>
<feature type="transmembrane region" description="Helical" evidence="1">
    <location>
        <begin position="237"/>
        <end position="256"/>
    </location>
</feature>